<proteinExistence type="predicted"/>
<sequence>MSKLLGKVRQRLEDWCEYYGVDKECKRSLDYRRPWEIVFNVNGCLWTTHDKLRYACRLPEGKTKCRWKGKVSKPSSKEERIEFTKRHVGIEGKVEDQSEEKEEEYNQLYGCCEDGIEQCRREVPEQGPPMDGDGRIGLGLSESKKEETYSVRYTCPNRDYTGIPEPEESLQRAKDSVEILGVVCRESGVAMEYHRQPDGFPVCEKCADSGASCYKQLSMRAPDVQL</sequence>
<dbReference type="AlphaFoldDB" id="A0A6G1J8P9"/>
<organism evidence="1 2">
    <name type="scientific">Lentithecium fluviatile CBS 122367</name>
    <dbReference type="NCBI Taxonomy" id="1168545"/>
    <lineage>
        <taxon>Eukaryota</taxon>
        <taxon>Fungi</taxon>
        <taxon>Dikarya</taxon>
        <taxon>Ascomycota</taxon>
        <taxon>Pezizomycotina</taxon>
        <taxon>Dothideomycetes</taxon>
        <taxon>Pleosporomycetidae</taxon>
        <taxon>Pleosporales</taxon>
        <taxon>Massarineae</taxon>
        <taxon>Lentitheciaceae</taxon>
        <taxon>Lentithecium</taxon>
    </lineage>
</organism>
<evidence type="ECO:0000313" key="2">
    <source>
        <dbReference type="Proteomes" id="UP000799291"/>
    </source>
</evidence>
<dbReference type="Proteomes" id="UP000799291">
    <property type="component" value="Unassembled WGS sequence"/>
</dbReference>
<gene>
    <name evidence="1" type="ORF">K458DRAFT_386867</name>
</gene>
<evidence type="ECO:0000313" key="1">
    <source>
        <dbReference type="EMBL" id="KAF2686902.1"/>
    </source>
</evidence>
<name>A0A6G1J8P9_9PLEO</name>
<protein>
    <submittedName>
        <fullName evidence="1">Uncharacterized protein</fullName>
    </submittedName>
</protein>
<reference evidence="1" key="1">
    <citation type="journal article" date="2020" name="Stud. Mycol.">
        <title>101 Dothideomycetes genomes: a test case for predicting lifestyles and emergence of pathogens.</title>
        <authorList>
            <person name="Haridas S."/>
            <person name="Albert R."/>
            <person name="Binder M."/>
            <person name="Bloem J."/>
            <person name="Labutti K."/>
            <person name="Salamov A."/>
            <person name="Andreopoulos B."/>
            <person name="Baker S."/>
            <person name="Barry K."/>
            <person name="Bills G."/>
            <person name="Bluhm B."/>
            <person name="Cannon C."/>
            <person name="Castanera R."/>
            <person name="Culley D."/>
            <person name="Daum C."/>
            <person name="Ezra D."/>
            <person name="Gonzalez J."/>
            <person name="Henrissat B."/>
            <person name="Kuo A."/>
            <person name="Liang C."/>
            <person name="Lipzen A."/>
            <person name="Lutzoni F."/>
            <person name="Magnuson J."/>
            <person name="Mondo S."/>
            <person name="Nolan M."/>
            <person name="Ohm R."/>
            <person name="Pangilinan J."/>
            <person name="Park H.-J."/>
            <person name="Ramirez L."/>
            <person name="Alfaro M."/>
            <person name="Sun H."/>
            <person name="Tritt A."/>
            <person name="Yoshinaga Y."/>
            <person name="Zwiers L.-H."/>
            <person name="Turgeon B."/>
            <person name="Goodwin S."/>
            <person name="Spatafora J."/>
            <person name="Crous P."/>
            <person name="Grigoriev I."/>
        </authorList>
    </citation>
    <scope>NUCLEOTIDE SEQUENCE</scope>
    <source>
        <strain evidence="1">CBS 122367</strain>
    </source>
</reference>
<dbReference type="EMBL" id="MU005576">
    <property type="protein sequence ID" value="KAF2686902.1"/>
    <property type="molecule type" value="Genomic_DNA"/>
</dbReference>
<keyword evidence="2" id="KW-1185">Reference proteome</keyword>
<accession>A0A6G1J8P9</accession>